<evidence type="ECO:0000259" key="4">
    <source>
        <dbReference type="Pfam" id="PF03135"/>
    </source>
</evidence>
<name>A0A4R5QDK2_9PROT</name>
<feature type="domain" description="CagE TrbE VirB component of type IV transporter system central" evidence="4">
    <location>
        <begin position="194"/>
        <end position="399"/>
    </location>
</feature>
<dbReference type="PANTHER" id="PTHR30121:SF12">
    <property type="entry name" value="TYPE IV SECRETION SYSTEM PROTEIN CAGE"/>
    <property type="match status" value="1"/>
</dbReference>
<dbReference type="RefSeq" id="WP_133289984.1">
    <property type="nucleotide sequence ID" value="NZ_SMSJ01000024.1"/>
</dbReference>
<comment type="similarity">
    <text evidence="1">Belongs to the TrbE/VirB4 family.</text>
</comment>
<keyword evidence="3" id="KW-0067">ATP-binding</keyword>
<gene>
    <name evidence="5" type="ORF">E2C06_17900</name>
</gene>
<dbReference type="InterPro" id="IPR051162">
    <property type="entry name" value="T4SS_component"/>
</dbReference>
<evidence type="ECO:0000256" key="1">
    <source>
        <dbReference type="ARBA" id="ARBA00006512"/>
    </source>
</evidence>
<dbReference type="Gene3D" id="3.40.50.300">
    <property type="entry name" value="P-loop containing nucleotide triphosphate hydrolases"/>
    <property type="match status" value="2"/>
</dbReference>
<organism evidence="5 6">
    <name type="scientific">Dankookia rubra</name>
    <dbReference type="NCBI Taxonomy" id="1442381"/>
    <lineage>
        <taxon>Bacteria</taxon>
        <taxon>Pseudomonadati</taxon>
        <taxon>Pseudomonadota</taxon>
        <taxon>Alphaproteobacteria</taxon>
        <taxon>Acetobacterales</taxon>
        <taxon>Roseomonadaceae</taxon>
        <taxon>Dankookia</taxon>
    </lineage>
</organism>
<proteinExistence type="inferred from homology"/>
<dbReference type="InterPro" id="IPR027417">
    <property type="entry name" value="P-loop_NTPase"/>
</dbReference>
<evidence type="ECO:0000313" key="5">
    <source>
        <dbReference type="EMBL" id="TDH61244.1"/>
    </source>
</evidence>
<reference evidence="5 6" key="1">
    <citation type="journal article" date="2016" name="J. Microbiol.">
        <title>Dankookia rubra gen. nov., sp. nov., an alphaproteobacterium isolated from sediment of a shallow stream.</title>
        <authorList>
            <person name="Kim W.H."/>
            <person name="Kim D.H."/>
            <person name="Kang K."/>
            <person name="Ahn T.Y."/>
        </authorList>
    </citation>
    <scope>NUCLEOTIDE SEQUENCE [LARGE SCALE GENOMIC DNA]</scope>
    <source>
        <strain evidence="5 6">JCM30602</strain>
    </source>
</reference>
<dbReference type="Pfam" id="PF03135">
    <property type="entry name" value="CagE_TrbE_VirB"/>
    <property type="match status" value="1"/>
</dbReference>
<comment type="caution">
    <text evidence="5">The sequence shown here is derived from an EMBL/GenBank/DDBJ whole genome shotgun (WGS) entry which is preliminary data.</text>
</comment>
<dbReference type="InterPro" id="IPR018145">
    <property type="entry name" value="CagE_TrbE_VirB_cntrl_dom"/>
</dbReference>
<evidence type="ECO:0000256" key="2">
    <source>
        <dbReference type="ARBA" id="ARBA00022741"/>
    </source>
</evidence>
<dbReference type="Proteomes" id="UP000295096">
    <property type="component" value="Unassembled WGS sequence"/>
</dbReference>
<keyword evidence="6" id="KW-1185">Reference proteome</keyword>
<evidence type="ECO:0000256" key="3">
    <source>
        <dbReference type="ARBA" id="ARBA00022840"/>
    </source>
</evidence>
<dbReference type="PANTHER" id="PTHR30121">
    <property type="entry name" value="UNCHARACTERIZED PROTEIN YJGR-RELATED"/>
    <property type="match status" value="1"/>
</dbReference>
<evidence type="ECO:0000313" key="6">
    <source>
        <dbReference type="Proteomes" id="UP000295096"/>
    </source>
</evidence>
<dbReference type="SUPFAM" id="SSF52540">
    <property type="entry name" value="P-loop containing nucleoside triphosphate hydrolases"/>
    <property type="match status" value="1"/>
</dbReference>
<dbReference type="EMBL" id="SMSJ01000024">
    <property type="protein sequence ID" value="TDH61244.1"/>
    <property type="molecule type" value="Genomic_DNA"/>
</dbReference>
<dbReference type="GO" id="GO:0005524">
    <property type="term" value="F:ATP binding"/>
    <property type="evidence" value="ECO:0007669"/>
    <property type="project" value="UniProtKB-KW"/>
</dbReference>
<dbReference type="OrthoDB" id="9816422at2"/>
<dbReference type="AlphaFoldDB" id="A0A4R5QDK2"/>
<sequence>MRRYVRSSAEAFSDLYRWATLADSGLVVTRGGEILVGYWQRPPDTASSAKEIRAAISGRTNAALQRFGTDWSLWSDVAVVPVTTYPAPHLSAFPDPLSRAIDEERRQMFRTPGRFFHSGRALVWCYSPPPAAARRLADAMYRDDRPQDRRTPFALAVETVTKAMNEFEDTVGPLLGLQRMVTYTRPDTSGVEHAYDELVNYLAFTAYGVPFELQLPDDGAFLDAVIGGEDFTPGHTPLLGQEYVASIALEAFPAQSTPGIIDGLAALGMPYRLSQRFIFRDTADAERDIKDAERDWVSLQQNAILRALGFKNLPTNQYAVEMAQSCREAQAIARENRVKFGFYNATLVLRHENPAELAAMIRVARKAIHEAGFKTRLEEENGTEAFVATLPGNAEANVRRPMLHTANLADLITPTGIWTGEPENPNHLYPRPAPALMQAVTTGGEPYWYNNCVGENGNFLFLGVPGAGKTTLMNATALQALRYRGAKVRGIDYKRGMKTTALSVGGRHYELGADGGPAFAPLAHLETDAEMLAAQEWVETCFALIKHKTPDDGERGAIREALIGLQHQPGRRSVTNFCVAVQSQSVRRAMEFYCLDKGAGGFLFDAADLGVSETHFDVFDITRLMAMGDAILLPALLSLFARFDRGLDGRPQFWLLDEVWVALKSPVWAPRLYRDLKTRRSYAVSVGLATQNIADFAASDLLPVILENVPTRVCGANPEAQTGDIDAKNSPAGLYAALGYGWQQRELIRTLEAKREYFVTQPAGSRVIRPEFGPLMLSVAGTTGETEIRQVEALIAQHGADWLRHHLASKGLDYHALVG</sequence>
<accession>A0A4R5QDK2</accession>
<protein>
    <recommendedName>
        <fullName evidence="4">CagE TrbE VirB component of type IV transporter system central domain-containing protein</fullName>
    </recommendedName>
</protein>
<keyword evidence="2" id="KW-0547">Nucleotide-binding</keyword>